<evidence type="ECO:0000313" key="3">
    <source>
        <dbReference type="Proteomes" id="UP000244722"/>
    </source>
</evidence>
<feature type="transmembrane region" description="Helical" evidence="1">
    <location>
        <begin position="23"/>
        <end position="46"/>
    </location>
</feature>
<feature type="transmembrane region" description="Helical" evidence="1">
    <location>
        <begin position="58"/>
        <end position="82"/>
    </location>
</feature>
<evidence type="ECO:0000313" key="2">
    <source>
        <dbReference type="EMBL" id="PUU83432.1"/>
    </source>
</evidence>
<organism evidence="2 3">
    <name type="scientific">Tuber borchii</name>
    <name type="common">White truffle</name>
    <dbReference type="NCBI Taxonomy" id="42251"/>
    <lineage>
        <taxon>Eukaryota</taxon>
        <taxon>Fungi</taxon>
        <taxon>Dikarya</taxon>
        <taxon>Ascomycota</taxon>
        <taxon>Pezizomycotina</taxon>
        <taxon>Pezizomycetes</taxon>
        <taxon>Pezizales</taxon>
        <taxon>Tuberaceae</taxon>
        <taxon>Tuber</taxon>
    </lineage>
</organism>
<reference evidence="2 3" key="1">
    <citation type="submission" date="2017-04" db="EMBL/GenBank/DDBJ databases">
        <title>Draft genome sequence of Tuber borchii Vittad., a whitish edible truffle.</title>
        <authorList>
            <consortium name="DOE Joint Genome Institute"/>
            <person name="Murat C."/>
            <person name="Kuo A."/>
            <person name="Barry K.W."/>
            <person name="Clum A."/>
            <person name="Dockter R.B."/>
            <person name="Fauchery L."/>
            <person name="Iotti M."/>
            <person name="Kohler A."/>
            <person name="Labutti K."/>
            <person name="Lindquist E.A."/>
            <person name="Lipzen A."/>
            <person name="Ohm R.A."/>
            <person name="Wang M."/>
            <person name="Grigoriev I.V."/>
            <person name="Zambonelli A."/>
            <person name="Martin F.M."/>
        </authorList>
    </citation>
    <scope>NUCLEOTIDE SEQUENCE [LARGE SCALE GENOMIC DNA]</scope>
    <source>
        <strain evidence="2 3">Tbo3840</strain>
    </source>
</reference>
<dbReference type="Proteomes" id="UP000244722">
    <property type="component" value="Unassembled WGS sequence"/>
</dbReference>
<gene>
    <name evidence="2" type="ORF">B9Z19DRAFT_1061011</name>
</gene>
<comment type="caution">
    <text evidence="2">The sequence shown here is derived from an EMBL/GenBank/DDBJ whole genome shotgun (WGS) entry which is preliminary data.</text>
</comment>
<keyword evidence="1" id="KW-0472">Membrane</keyword>
<evidence type="ECO:0000256" key="1">
    <source>
        <dbReference type="SAM" id="Phobius"/>
    </source>
</evidence>
<name>A0A2T7A6S2_TUBBO</name>
<keyword evidence="1" id="KW-0812">Transmembrane</keyword>
<accession>A0A2T7A6S2</accession>
<dbReference type="OrthoDB" id="10478951at2759"/>
<protein>
    <submittedName>
        <fullName evidence="2">Uncharacterized protein</fullName>
    </submittedName>
</protein>
<proteinExistence type="predicted"/>
<dbReference type="AlphaFoldDB" id="A0A2T7A6S2"/>
<keyword evidence="1" id="KW-1133">Transmembrane helix</keyword>
<dbReference type="EMBL" id="NESQ01000012">
    <property type="protein sequence ID" value="PUU83432.1"/>
    <property type="molecule type" value="Genomic_DNA"/>
</dbReference>
<keyword evidence="3" id="KW-1185">Reference proteome</keyword>
<sequence>MKTQREKMSLNLSPLSSPKYRQFLVSAIHFEFLALLWLITLLPIPFTAVLLTSEKRRYALALHAISVVVLMLITMSYALYYYRMVRIELEDMEDRRQIDNWEEAQLKLQLQIFFEERLGSSYNGKGRKVGLVPLVKVPEKAWVGRRERVC</sequence>